<feature type="transmembrane region" description="Helical" evidence="1">
    <location>
        <begin position="144"/>
        <end position="164"/>
    </location>
</feature>
<keyword evidence="1" id="KW-1133">Transmembrane helix</keyword>
<keyword evidence="1" id="KW-0472">Membrane</keyword>
<proteinExistence type="predicted"/>
<keyword evidence="1" id="KW-0812">Transmembrane</keyword>
<name>A0ABX7QIR7_9FLAO</name>
<dbReference type="Proteomes" id="UP000663440">
    <property type="component" value="Chromosome"/>
</dbReference>
<gene>
    <name evidence="2" type="ORF">J0383_09255</name>
</gene>
<feature type="transmembrane region" description="Helical" evidence="1">
    <location>
        <begin position="212"/>
        <end position="231"/>
    </location>
</feature>
<organism evidence="2 3">
    <name type="scientific">Flavobacterium endoglycinae</name>
    <dbReference type="NCBI Taxonomy" id="2816357"/>
    <lineage>
        <taxon>Bacteria</taxon>
        <taxon>Pseudomonadati</taxon>
        <taxon>Bacteroidota</taxon>
        <taxon>Flavobacteriia</taxon>
        <taxon>Flavobacteriales</taxon>
        <taxon>Flavobacteriaceae</taxon>
        <taxon>Flavobacterium</taxon>
    </lineage>
</organism>
<keyword evidence="3" id="KW-1185">Reference proteome</keyword>
<evidence type="ECO:0008006" key="4">
    <source>
        <dbReference type="Google" id="ProtNLM"/>
    </source>
</evidence>
<evidence type="ECO:0000313" key="3">
    <source>
        <dbReference type="Proteomes" id="UP000663440"/>
    </source>
</evidence>
<dbReference type="EMBL" id="CP071448">
    <property type="protein sequence ID" value="QSW90977.1"/>
    <property type="molecule type" value="Genomic_DNA"/>
</dbReference>
<evidence type="ECO:0000313" key="2">
    <source>
        <dbReference type="EMBL" id="QSW90977.1"/>
    </source>
</evidence>
<feature type="transmembrane region" description="Helical" evidence="1">
    <location>
        <begin position="45"/>
        <end position="71"/>
    </location>
</feature>
<evidence type="ECO:0000256" key="1">
    <source>
        <dbReference type="SAM" id="Phobius"/>
    </source>
</evidence>
<reference evidence="2 3" key="1">
    <citation type="submission" date="2021-03" db="EMBL/GenBank/DDBJ databases">
        <title>Flavobacterium kribbensis sp. nov, an endophytic bacteria, isolated from soybean.</title>
        <authorList>
            <person name="Lee J."/>
            <person name="Seo J."/>
        </authorList>
    </citation>
    <scope>NUCLEOTIDE SEQUENCE [LARGE SCALE GENOMIC DNA]</scope>
    <source>
        <strain evidence="2 3">BB8</strain>
    </source>
</reference>
<feature type="transmembrane region" description="Helical" evidence="1">
    <location>
        <begin position="86"/>
        <end position="104"/>
    </location>
</feature>
<accession>A0ABX7QIR7</accession>
<sequence>MNSTIWALLLSAVSISFIHTASGPDHYLPFIVLSKSKKWSKSKTAILTITCGLGHVLSSLILGFIGVFLGWQLNKISWFQDLRGNFSAWALLLFGGAYLVYGFVQAIQNKPHKHFDVLGDDVYVFEHNHTEIVMPQKRIKVTPLVLFMIFVMGPSEPLIPLLFYSGVKHSVYEITVLITSFTITTVLTMLGMVLLGRYGYTTLFNTEKIERYMSLISGAVVTICGIGMVFFEW</sequence>
<feature type="transmembrane region" description="Helical" evidence="1">
    <location>
        <begin position="176"/>
        <end position="200"/>
    </location>
</feature>
<protein>
    <recommendedName>
        <fullName evidence="4">Urease accessory protein UreH-like transmembrane domain-containing protein</fullName>
    </recommendedName>
</protein>
<dbReference type="RefSeq" id="WP_207298116.1">
    <property type="nucleotide sequence ID" value="NZ_CP071448.1"/>
</dbReference>